<gene>
    <name evidence="2" type="ORF">KUTeg_017074</name>
</gene>
<evidence type="ECO:0000313" key="2">
    <source>
        <dbReference type="EMBL" id="KAJ8306529.1"/>
    </source>
</evidence>
<dbReference type="Proteomes" id="UP001217089">
    <property type="component" value="Unassembled WGS sequence"/>
</dbReference>
<name>A0ABQ9EMM8_TEGGR</name>
<keyword evidence="1" id="KW-0472">Membrane</keyword>
<evidence type="ECO:0000256" key="1">
    <source>
        <dbReference type="SAM" id="Phobius"/>
    </source>
</evidence>
<evidence type="ECO:0000313" key="3">
    <source>
        <dbReference type="Proteomes" id="UP001217089"/>
    </source>
</evidence>
<reference evidence="2 3" key="1">
    <citation type="submission" date="2022-12" db="EMBL/GenBank/DDBJ databases">
        <title>Chromosome-level genome of Tegillarca granosa.</title>
        <authorList>
            <person name="Kim J."/>
        </authorList>
    </citation>
    <scope>NUCLEOTIDE SEQUENCE [LARGE SCALE GENOMIC DNA]</scope>
    <source>
        <strain evidence="2">Teg-2019</strain>
        <tissue evidence="2">Adductor muscle</tissue>
    </source>
</reference>
<keyword evidence="1" id="KW-1133">Transmembrane helix</keyword>
<organism evidence="2 3">
    <name type="scientific">Tegillarca granosa</name>
    <name type="common">Malaysian cockle</name>
    <name type="synonym">Anadara granosa</name>
    <dbReference type="NCBI Taxonomy" id="220873"/>
    <lineage>
        <taxon>Eukaryota</taxon>
        <taxon>Metazoa</taxon>
        <taxon>Spiralia</taxon>
        <taxon>Lophotrochozoa</taxon>
        <taxon>Mollusca</taxon>
        <taxon>Bivalvia</taxon>
        <taxon>Autobranchia</taxon>
        <taxon>Pteriomorphia</taxon>
        <taxon>Arcoida</taxon>
        <taxon>Arcoidea</taxon>
        <taxon>Arcidae</taxon>
        <taxon>Tegillarca</taxon>
    </lineage>
</organism>
<keyword evidence="1" id="KW-0812">Transmembrane</keyword>
<sequence length="204" mass="24716">MERELNITFLWIFEDGHYLFHIEQMGNFLTVFDFFNGLFRHVILGITTVKYTRDKNLTNCDLIIYLHNKFYPKQILYSKYQDLDVLVILHKVIISDFCGPQFNIHIFLMKYCQMLLALLLLLFHFLFFKIDLFDILQVYNIHDIKHFLYCMFDKMLYIMYLKLSCKIDRYTSKNTNSGYQNLHMDGDNDLIFIFLQNNCKVIYI</sequence>
<comment type="caution">
    <text evidence="2">The sequence shown here is derived from an EMBL/GenBank/DDBJ whole genome shotgun (WGS) entry which is preliminary data.</text>
</comment>
<proteinExistence type="predicted"/>
<dbReference type="EMBL" id="JARBDR010000813">
    <property type="protein sequence ID" value="KAJ8306529.1"/>
    <property type="molecule type" value="Genomic_DNA"/>
</dbReference>
<keyword evidence="3" id="KW-1185">Reference proteome</keyword>
<feature type="transmembrane region" description="Helical" evidence="1">
    <location>
        <begin position="107"/>
        <end position="126"/>
    </location>
</feature>
<accession>A0ABQ9EMM8</accession>
<protein>
    <submittedName>
        <fullName evidence="2">Uncharacterized protein</fullName>
    </submittedName>
</protein>